<dbReference type="InterPro" id="IPR029063">
    <property type="entry name" value="SAM-dependent_MTases_sf"/>
</dbReference>
<keyword evidence="3" id="KW-0949">S-adenosyl-L-methionine</keyword>
<evidence type="ECO:0000313" key="4">
    <source>
        <dbReference type="EMBL" id="NJB70907.1"/>
    </source>
</evidence>
<keyword evidence="5" id="KW-1185">Reference proteome</keyword>
<dbReference type="SUPFAM" id="SSF53335">
    <property type="entry name" value="S-adenosyl-L-methionine-dependent methyltransferases"/>
    <property type="match status" value="1"/>
</dbReference>
<keyword evidence="2 4" id="KW-0808">Transferase</keyword>
<reference evidence="4 5" key="1">
    <citation type="submission" date="2020-03" db="EMBL/GenBank/DDBJ databases">
        <title>Genomic Encyclopedia of Type Strains, Phase IV (KMG-IV): sequencing the most valuable type-strain genomes for metagenomic binning, comparative biology and taxonomic classification.</title>
        <authorList>
            <person name="Goeker M."/>
        </authorList>
    </citation>
    <scope>NUCLEOTIDE SEQUENCE [LARGE SCALE GENOMIC DNA]</scope>
    <source>
        <strain evidence="4 5">DSM 29762</strain>
    </source>
</reference>
<accession>A0A846QUL6</accession>
<dbReference type="EC" id="2.1.1.72" evidence="4"/>
<proteinExistence type="predicted"/>
<comment type="caution">
    <text evidence="4">The sequence shown here is derived from an EMBL/GenBank/DDBJ whole genome shotgun (WGS) entry which is preliminary data.</text>
</comment>
<protein>
    <submittedName>
        <fullName evidence="4">Adenine-specific DNA-methyltransferase</fullName>
        <ecNumber evidence="4">2.1.1.72</ecNumber>
    </submittedName>
</protein>
<gene>
    <name evidence="4" type="ORF">GGR42_001369</name>
</gene>
<dbReference type="RefSeq" id="WP_209023931.1">
    <property type="nucleotide sequence ID" value="NZ_JAATJJ010000001.1"/>
</dbReference>
<sequence>MSIVSEENNIELRTRIEFKESVPHIIKYMGSKRDLVKYLVDSINEIYDGEVVCDLFAGTSVLSGAIGHNIVMYSNDIQQYSSVFAKTYLGNYDWKEYPDLAEAIIENAQIHVDNVKNLYPDFEFNYTEGITLNEFNALEQQQQELIYFNFEDIENHLFLKNYSGTYWSFEQCLWIDAIRTAAEEYLETPVYFPILSSLMFAMAYNAQSTGHYAQYRDANNLYSMNSIIGCRNKKIKPYFKRKLKELIQFTGSNELNHNISSLDYRDCLDILPNGTLVYADPPYSFVHYSRFYHALETLVKYDYPTIQYKGRYRNDRHQSPFCKRTEVVGAFTEMFEKVLQKRLKLVLSYSNTGMIGLSEILEIAKNTLNNKFEVYTKEVDYLHSTMGRFDDKSREVKEYLLIAKPI</sequence>
<keyword evidence="1 4" id="KW-0489">Methyltransferase</keyword>
<evidence type="ECO:0000313" key="5">
    <source>
        <dbReference type="Proteomes" id="UP000590442"/>
    </source>
</evidence>
<dbReference type="Proteomes" id="UP000590442">
    <property type="component" value="Unassembled WGS sequence"/>
</dbReference>
<dbReference type="GO" id="GO:0009007">
    <property type="term" value="F:site-specific DNA-methyltransferase (adenine-specific) activity"/>
    <property type="evidence" value="ECO:0007669"/>
    <property type="project" value="UniProtKB-EC"/>
</dbReference>
<dbReference type="EMBL" id="JAATJJ010000001">
    <property type="protein sequence ID" value="NJB70907.1"/>
    <property type="molecule type" value="Genomic_DNA"/>
</dbReference>
<dbReference type="GO" id="GO:0009307">
    <property type="term" value="P:DNA restriction-modification system"/>
    <property type="evidence" value="ECO:0007669"/>
    <property type="project" value="InterPro"/>
</dbReference>
<evidence type="ECO:0000256" key="3">
    <source>
        <dbReference type="ARBA" id="ARBA00022691"/>
    </source>
</evidence>
<evidence type="ECO:0000256" key="1">
    <source>
        <dbReference type="ARBA" id="ARBA00022603"/>
    </source>
</evidence>
<organism evidence="4 5">
    <name type="scientific">Saonia flava</name>
    <dbReference type="NCBI Taxonomy" id="523696"/>
    <lineage>
        <taxon>Bacteria</taxon>
        <taxon>Pseudomonadati</taxon>
        <taxon>Bacteroidota</taxon>
        <taxon>Flavobacteriia</taxon>
        <taxon>Flavobacteriales</taxon>
        <taxon>Flavobacteriaceae</taxon>
        <taxon>Saonia</taxon>
    </lineage>
</organism>
<dbReference type="InterPro" id="IPR012327">
    <property type="entry name" value="MeTrfase_D12"/>
</dbReference>
<dbReference type="Gene3D" id="3.40.50.150">
    <property type="entry name" value="Vaccinia Virus protein VP39"/>
    <property type="match status" value="1"/>
</dbReference>
<dbReference type="AlphaFoldDB" id="A0A846QUL6"/>
<name>A0A846QUL6_9FLAO</name>
<dbReference type="Pfam" id="PF02086">
    <property type="entry name" value="MethyltransfD12"/>
    <property type="match status" value="1"/>
</dbReference>
<dbReference type="GO" id="GO:0032259">
    <property type="term" value="P:methylation"/>
    <property type="evidence" value="ECO:0007669"/>
    <property type="project" value="UniProtKB-KW"/>
</dbReference>
<evidence type="ECO:0000256" key="2">
    <source>
        <dbReference type="ARBA" id="ARBA00022679"/>
    </source>
</evidence>